<evidence type="ECO:0000256" key="1">
    <source>
        <dbReference type="SAM" id="MobiDB-lite"/>
    </source>
</evidence>
<proteinExistence type="predicted"/>
<protein>
    <submittedName>
        <fullName evidence="2">Uncharacterized protein</fullName>
    </submittedName>
</protein>
<organism evidence="2 3">
    <name type="scientific">Colletotrichum chrysophilum</name>
    <dbReference type="NCBI Taxonomy" id="1836956"/>
    <lineage>
        <taxon>Eukaryota</taxon>
        <taxon>Fungi</taxon>
        <taxon>Dikarya</taxon>
        <taxon>Ascomycota</taxon>
        <taxon>Pezizomycotina</taxon>
        <taxon>Sordariomycetes</taxon>
        <taxon>Hypocreomycetidae</taxon>
        <taxon>Glomerellales</taxon>
        <taxon>Glomerellaceae</taxon>
        <taxon>Colletotrichum</taxon>
        <taxon>Colletotrichum gloeosporioides species complex</taxon>
    </lineage>
</organism>
<evidence type="ECO:0000313" key="2">
    <source>
        <dbReference type="EMBL" id="KAK1843403.1"/>
    </source>
</evidence>
<gene>
    <name evidence="2" type="ORF">CCHR01_13973</name>
</gene>
<feature type="compositionally biased region" description="Low complexity" evidence="1">
    <location>
        <begin position="33"/>
        <end position="49"/>
    </location>
</feature>
<feature type="compositionally biased region" description="Polar residues" evidence="1">
    <location>
        <begin position="111"/>
        <end position="124"/>
    </location>
</feature>
<feature type="region of interest" description="Disordered" evidence="1">
    <location>
        <begin position="21"/>
        <end position="124"/>
    </location>
</feature>
<name>A0AAD9A8E9_9PEZI</name>
<dbReference type="AlphaFoldDB" id="A0AAD9A8E9"/>
<dbReference type="Proteomes" id="UP001243330">
    <property type="component" value="Unassembled WGS sequence"/>
</dbReference>
<accession>A0AAD9A8E9</accession>
<comment type="caution">
    <text evidence="2">The sequence shown here is derived from an EMBL/GenBank/DDBJ whole genome shotgun (WGS) entry which is preliminary data.</text>
</comment>
<keyword evidence="3" id="KW-1185">Reference proteome</keyword>
<dbReference type="EMBL" id="JAQOWY010000360">
    <property type="protein sequence ID" value="KAK1843403.1"/>
    <property type="molecule type" value="Genomic_DNA"/>
</dbReference>
<evidence type="ECO:0000313" key="3">
    <source>
        <dbReference type="Proteomes" id="UP001243330"/>
    </source>
</evidence>
<sequence length="124" mass="13212">MGGAPDKLVARWGSLDFHQISPRPLTQARPWNAPAAKPCPATSSPSSTPSPKPAVEKAFSLTPEKRGSRRSSPTTWRFSSLLVIAPQDPQGPSKRVSKPIASSETSSSSENTARVVQSSDQCLD</sequence>
<reference evidence="2" key="1">
    <citation type="submission" date="2023-01" db="EMBL/GenBank/DDBJ databases">
        <title>Colletotrichum chrysophilum M932 genome sequence.</title>
        <authorList>
            <person name="Baroncelli R."/>
        </authorList>
    </citation>
    <scope>NUCLEOTIDE SEQUENCE</scope>
    <source>
        <strain evidence="2">M932</strain>
    </source>
</reference>